<evidence type="ECO:0000313" key="9">
    <source>
        <dbReference type="EMBL" id="KQK31071.1"/>
    </source>
</evidence>
<dbReference type="STRING" id="53254.SAMN05660750_02935"/>
<feature type="transmembrane region" description="Helical" evidence="7">
    <location>
        <begin position="178"/>
        <end position="201"/>
    </location>
</feature>
<reference evidence="9 11" key="1">
    <citation type="submission" date="2015-10" db="EMBL/GenBank/DDBJ databases">
        <title>Draft genome of Bosea thiooxidans.</title>
        <authorList>
            <person name="Wang X."/>
        </authorList>
    </citation>
    <scope>NUCLEOTIDE SEQUENCE [LARGE SCALE GENOMIC DNA]</scope>
    <source>
        <strain evidence="9 11">CGMCC 9174</strain>
    </source>
</reference>
<reference evidence="10 12" key="2">
    <citation type="submission" date="2017-02" db="EMBL/GenBank/DDBJ databases">
        <authorList>
            <person name="Peterson S.W."/>
        </authorList>
    </citation>
    <scope>NUCLEOTIDE SEQUENCE [LARGE SCALE GENOMIC DNA]</scope>
    <source>
        <strain evidence="10 12">DSM 9653</strain>
    </source>
</reference>
<feature type="transmembrane region" description="Helical" evidence="7">
    <location>
        <begin position="55"/>
        <end position="83"/>
    </location>
</feature>
<evidence type="ECO:0000256" key="2">
    <source>
        <dbReference type="ARBA" id="ARBA00022448"/>
    </source>
</evidence>
<dbReference type="GO" id="GO:0005886">
    <property type="term" value="C:plasma membrane"/>
    <property type="evidence" value="ECO:0007669"/>
    <property type="project" value="UniProtKB-SubCell"/>
</dbReference>
<evidence type="ECO:0000256" key="5">
    <source>
        <dbReference type="ARBA" id="ARBA00022989"/>
    </source>
</evidence>
<evidence type="ECO:0000259" key="8">
    <source>
        <dbReference type="PROSITE" id="PS50928"/>
    </source>
</evidence>
<dbReference type="PANTHER" id="PTHR30151:SF41">
    <property type="entry name" value="ABC TRANSPORTER PERMEASE PROTEIN"/>
    <property type="match status" value="1"/>
</dbReference>
<dbReference type="Proteomes" id="UP000190130">
    <property type="component" value="Unassembled WGS sequence"/>
</dbReference>
<sequence>MTETQKRVLLAAMPWLAMAGLLLLWELACIVFDVPEILAPRPTRIFETMIQRWDILLRFCLETLWTTIIGFALAIGFGLLLGLAIGASPFVYAGLYPLLIAFNAIPKVAIVPILMIWVGVGALPAVITAFVISFFPIVVNVATGLATIEPEMRDVMRSLGANQWEILTKVGVPRAMPYLFASLKVAVTLAFIGSVLSETVGGNRGIGFLMLSAGARNDAPTTFAGLFSIAIMGIALYALCALVERRMTRWAFRGEIVT</sequence>
<comment type="subcellular location">
    <subcellularLocation>
        <location evidence="1 7">Cell membrane</location>
        <topology evidence="1 7">Multi-pass membrane protein</topology>
    </subcellularLocation>
</comment>
<evidence type="ECO:0000313" key="11">
    <source>
        <dbReference type="Proteomes" id="UP000051562"/>
    </source>
</evidence>
<dbReference type="RefSeq" id="WP_055727567.1">
    <property type="nucleotide sequence ID" value="NZ_FUYX01000007.1"/>
</dbReference>
<accession>A0A0Q3I7Q8</accession>
<protein>
    <submittedName>
        <fullName evidence="9">ABC transporter permease</fullName>
    </submittedName>
    <submittedName>
        <fullName evidence="10">NitT/TauT family transport system permease protein</fullName>
    </submittedName>
</protein>
<evidence type="ECO:0000256" key="1">
    <source>
        <dbReference type="ARBA" id="ARBA00004651"/>
    </source>
</evidence>
<comment type="similarity">
    <text evidence="7">Belongs to the binding-protein-dependent transport system permease family.</text>
</comment>
<name>A0A0Q3I7Q8_9HYPH</name>
<keyword evidence="2 7" id="KW-0813">Transport</keyword>
<feature type="domain" description="ABC transmembrane type-1" evidence="8">
    <location>
        <begin position="60"/>
        <end position="244"/>
    </location>
</feature>
<keyword evidence="11" id="KW-1185">Reference proteome</keyword>
<keyword evidence="5 7" id="KW-1133">Transmembrane helix</keyword>
<dbReference type="Pfam" id="PF00528">
    <property type="entry name" value="BPD_transp_1"/>
    <property type="match status" value="1"/>
</dbReference>
<dbReference type="InterPro" id="IPR000515">
    <property type="entry name" value="MetI-like"/>
</dbReference>
<organism evidence="9 11">
    <name type="scientific">Bosea thiooxidans</name>
    <dbReference type="NCBI Taxonomy" id="53254"/>
    <lineage>
        <taxon>Bacteria</taxon>
        <taxon>Pseudomonadati</taxon>
        <taxon>Pseudomonadota</taxon>
        <taxon>Alphaproteobacteria</taxon>
        <taxon>Hyphomicrobiales</taxon>
        <taxon>Boseaceae</taxon>
        <taxon>Bosea</taxon>
    </lineage>
</organism>
<dbReference type="EMBL" id="LMAR01000028">
    <property type="protein sequence ID" value="KQK31071.1"/>
    <property type="molecule type" value="Genomic_DNA"/>
</dbReference>
<dbReference type="GO" id="GO:0055085">
    <property type="term" value="P:transmembrane transport"/>
    <property type="evidence" value="ECO:0007669"/>
    <property type="project" value="InterPro"/>
</dbReference>
<keyword evidence="3" id="KW-1003">Cell membrane</keyword>
<dbReference type="PANTHER" id="PTHR30151">
    <property type="entry name" value="ALKANE SULFONATE ABC TRANSPORTER-RELATED, MEMBRANE SUBUNIT"/>
    <property type="match status" value="1"/>
</dbReference>
<feature type="transmembrane region" description="Helical" evidence="7">
    <location>
        <begin position="221"/>
        <end position="243"/>
    </location>
</feature>
<evidence type="ECO:0000256" key="7">
    <source>
        <dbReference type="RuleBase" id="RU363032"/>
    </source>
</evidence>
<keyword evidence="6 7" id="KW-0472">Membrane</keyword>
<dbReference type="InterPro" id="IPR035906">
    <property type="entry name" value="MetI-like_sf"/>
</dbReference>
<dbReference type="AlphaFoldDB" id="A0A0Q3I7Q8"/>
<evidence type="ECO:0000313" key="12">
    <source>
        <dbReference type="Proteomes" id="UP000190130"/>
    </source>
</evidence>
<proteinExistence type="inferred from homology"/>
<feature type="transmembrane region" description="Helical" evidence="7">
    <location>
        <begin position="95"/>
        <end position="120"/>
    </location>
</feature>
<evidence type="ECO:0000256" key="3">
    <source>
        <dbReference type="ARBA" id="ARBA00022475"/>
    </source>
</evidence>
<evidence type="ECO:0000313" key="10">
    <source>
        <dbReference type="EMBL" id="SKB90506.1"/>
    </source>
</evidence>
<feature type="transmembrane region" description="Helical" evidence="7">
    <location>
        <begin position="12"/>
        <end position="35"/>
    </location>
</feature>
<dbReference type="CDD" id="cd06261">
    <property type="entry name" value="TM_PBP2"/>
    <property type="match status" value="1"/>
</dbReference>
<evidence type="ECO:0000256" key="6">
    <source>
        <dbReference type="ARBA" id="ARBA00023136"/>
    </source>
</evidence>
<dbReference type="Proteomes" id="UP000051562">
    <property type="component" value="Unassembled WGS sequence"/>
</dbReference>
<dbReference type="SUPFAM" id="SSF161098">
    <property type="entry name" value="MetI-like"/>
    <property type="match status" value="1"/>
</dbReference>
<evidence type="ECO:0000256" key="4">
    <source>
        <dbReference type="ARBA" id="ARBA00022692"/>
    </source>
</evidence>
<gene>
    <name evidence="9" type="ORF">ARD30_10665</name>
    <name evidence="10" type="ORF">SAMN05660750_02935</name>
</gene>
<keyword evidence="4 7" id="KW-0812">Transmembrane</keyword>
<dbReference type="PROSITE" id="PS50928">
    <property type="entry name" value="ABC_TM1"/>
    <property type="match status" value="1"/>
</dbReference>
<feature type="transmembrane region" description="Helical" evidence="7">
    <location>
        <begin position="126"/>
        <end position="148"/>
    </location>
</feature>
<dbReference type="Gene3D" id="1.10.3720.10">
    <property type="entry name" value="MetI-like"/>
    <property type="match status" value="1"/>
</dbReference>
<dbReference type="EMBL" id="FUYX01000007">
    <property type="protein sequence ID" value="SKB90506.1"/>
    <property type="molecule type" value="Genomic_DNA"/>
</dbReference>